<feature type="compositionally biased region" description="Polar residues" evidence="1">
    <location>
        <begin position="35"/>
        <end position="49"/>
    </location>
</feature>
<feature type="region of interest" description="Disordered" evidence="1">
    <location>
        <begin position="1"/>
        <end position="49"/>
    </location>
</feature>
<keyword evidence="3" id="KW-1185">Reference proteome</keyword>
<organism evidence="3 4">
    <name type="scientific">Actinia tenebrosa</name>
    <name type="common">Australian red waratah sea anemone</name>
    <dbReference type="NCBI Taxonomy" id="6105"/>
    <lineage>
        <taxon>Eukaryota</taxon>
        <taxon>Metazoa</taxon>
        <taxon>Cnidaria</taxon>
        <taxon>Anthozoa</taxon>
        <taxon>Hexacorallia</taxon>
        <taxon>Actiniaria</taxon>
        <taxon>Actiniidae</taxon>
        <taxon>Actinia</taxon>
    </lineage>
</organism>
<evidence type="ECO:0000256" key="2">
    <source>
        <dbReference type="SAM" id="Phobius"/>
    </source>
</evidence>
<evidence type="ECO:0000313" key="4">
    <source>
        <dbReference type="RefSeq" id="XP_031554552.1"/>
    </source>
</evidence>
<dbReference type="AlphaFoldDB" id="A0A6P8HPI8"/>
<dbReference type="PANTHER" id="PTHR33444:SF2">
    <property type="entry name" value="MARVEL DOMAIN-CONTAINING PROTEIN"/>
    <property type="match status" value="1"/>
</dbReference>
<evidence type="ECO:0000313" key="3">
    <source>
        <dbReference type="Proteomes" id="UP000515163"/>
    </source>
</evidence>
<dbReference type="InterPro" id="IPR040350">
    <property type="entry name" value="TMEM272"/>
</dbReference>
<keyword evidence="2" id="KW-0472">Membrane</keyword>
<gene>
    <name evidence="4" type="primary">LOC116291520</name>
</gene>
<dbReference type="OrthoDB" id="6157510at2759"/>
<sequence>MEMEEKRPIDDVEAGNAEGNSAPPSYGTGGYTEPPTYQQATGPSNTNTCDNEQLVDSEDGVHIHEPPPSYQSLFGEIKEARQSASSVFDFLKKLLILLIGTIGCTIALGIIMAIPISMIAIGATYKHDCPTERYIPIYLIVGGSFGIVRNFISLCKRAKRDQDDESESKQSPILSILDCFLFAWFIAGNVWIYSNYKPSFEKSSGDRYCDKTLYLFAFWLTNATYILIGVTCLCMCCAGVCAAVMG</sequence>
<feature type="transmembrane region" description="Helical" evidence="2">
    <location>
        <begin position="173"/>
        <end position="193"/>
    </location>
</feature>
<feature type="transmembrane region" description="Helical" evidence="2">
    <location>
        <begin position="213"/>
        <end position="245"/>
    </location>
</feature>
<protein>
    <submittedName>
        <fullName evidence="4">Transmembrane protein 272-like isoform X1</fullName>
    </submittedName>
</protein>
<feature type="transmembrane region" description="Helical" evidence="2">
    <location>
        <begin position="135"/>
        <end position="152"/>
    </location>
</feature>
<dbReference type="InParanoid" id="A0A6P8HPI8"/>
<evidence type="ECO:0000256" key="1">
    <source>
        <dbReference type="SAM" id="MobiDB-lite"/>
    </source>
</evidence>
<reference evidence="4" key="1">
    <citation type="submission" date="2025-08" db="UniProtKB">
        <authorList>
            <consortium name="RefSeq"/>
        </authorList>
    </citation>
    <scope>IDENTIFICATION</scope>
    <source>
        <tissue evidence="4">Tentacle</tissue>
    </source>
</reference>
<keyword evidence="2" id="KW-0812">Transmembrane</keyword>
<dbReference type="KEGG" id="aten:116291520"/>
<feature type="transmembrane region" description="Helical" evidence="2">
    <location>
        <begin position="94"/>
        <end position="123"/>
    </location>
</feature>
<dbReference type="Proteomes" id="UP000515163">
    <property type="component" value="Unplaced"/>
</dbReference>
<dbReference type="GeneID" id="116291520"/>
<name>A0A6P8HPI8_ACTTE</name>
<keyword evidence="2" id="KW-1133">Transmembrane helix</keyword>
<dbReference type="PANTHER" id="PTHR33444">
    <property type="entry name" value="SI:DKEY-19B23.12-RELATED"/>
    <property type="match status" value="1"/>
</dbReference>
<proteinExistence type="predicted"/>
<feature type="compositionally biased region" description="Basic and acidic residues" evidence="1">
    <location>
        <begin position="1"/>
        <end position="10"/>
    </location>
</feature>
<accession>A0A6P8HPI8</accession>
<dbReference type="FunCoup" id="A0A6P8HPI8">
    <property type="interactions" value="2"/>
</dbReference>
<dbReference type="RefSeq" id="XP_031554552.1">
    <property type="nucleotide sequence ID" value="XM_031698692.1"/>
</dbReference>